<reference evidence="1 2" key="1">
    <citation type="submission" date="2018-10" db="EMBL/GenBank/DDBJ databases">
        <title>Marmoricola sp. 4Q3S-7 whole genome shotgun sequence.</title>
        <authorList>
            <person name="Li F."/>
        </authorList>
    </citation>
    <scope>NUCLEOTIDE SEQUENCE [LARGE SCALE GENOMIC DNA]</scope>
    <source>
        <strain evidence="1 2">4Q3S-7</strain>
    </source>
</reference>
<dbReference type="Proteomes" id="UP000281708">
    <property type="component" value="Unassembled WGS sequence"/>
</dbReference>
<comment type="caution">
    <text evidence="1">The sequence shown here is derived from an EMBL/GenBank/DDBJ whole genome shotgun (WGS) entry which is preliminary data.</text>
</comment>
<proteinExistence type="predicted"/>
<name>A0A3L8P374_9ACTN</name>
<gene>
    <name evidence="1" type="ORF">D9V37_06080</name>
</gene>
<protein>
    <submittedName>
        <fullName evidence="1">Uncharacterized protein</fullName>
    </submittedName>
</protein>
<dbReference type="EMBL" id="RDBE01000006">
    <property type="protein sequence ID" value="RLV49501.1"/>
    <property type="molecule type" value="Genomic_DNA"/>
</dbReference>
<dbReference type="RefSeq" id="WP_121805266.1">
    <property type="nucleotide sequence ID" value="NZ_RDBE01000006.1"/>
</dbReference>
<keyword evidence="2" id="KW-1185">Reference proteome</keyword>
<evidence type="ECO:0000313" key="1">
    <source>
        <dbReference type="EMBL" id="RLV49501.1"/>
    </source>
</evidence>
<accession>A0A3L8P374</accession>
<dbReference type="OrthoDB" id="3789324at2"/>
<evidence type="ECO:0000313" key="2">
    <source>
        <dbReference type="Proteomes" id="UP000281708"/>
    </source>
</evidence>
<dbReference type="AlphaFoldDB" id="A0A3L8P374"/>
<sequence length="160" mass="17267">MALDVPAPLADRLQGEVRRLKTQAGRTRSLPTLLHVGSLGSERIVLPVAAVPDDAGSRADVVTRALDRLADPVLRSVWLTRGGVLVVGEADLAWRAAAEAGFARHGVAEPGRWACFVVTRHGWLDVGGGAVRSWPRLRPGPEPAPLAPSRDEDRVWRVLR</sequence>
<organism evidence="1 2">
    <name type="scientific">Nocardioides mangrovicus</name>
    <dbReference type="NCBI Taxonomy" id="2478913"/>
    <lineage>
        <taxon>Bacteria</taxon>
        <taxon>Bacillati</taxon>
        <taxon>Actinomycetota</taxon>
        <taxon>Actinomycetes</taxon>
        <taxon>Propionibacteriales</taxon>
        <taxon>Nocardioidaceae</taxon>
        <taxon>Nocardioides</taxon>
    </lineage>
</organism>